<name>A0A6P1QU41_9FLAO</name>
<comment type="similarity">
    <text evidence="6">Belongs to the ThrE exporter (TC 2.A.79) family.</text>
</comment>
<dbReference type="Pfam" id="PF06738">
    <property type="entry name" value="ThrE"/>
    <property type="match status" value="1"/>
</dbReference>
<keyword evidence="2" id="KW-1003">Cell membrane</keyword>
<keyword evidence="3" id="KW-0812">Transmembrane</keyword>
<dbReference type="PANTHER" id="PTHR34390:SF2">
    <property type="entry name" value="SUCCINATE TRANSPORTER SUBUNIT YJJP-RELATED"/>
    <property type="match status" value="1"/>
</dbReference>
<evidence type="ECO:0000256" key="5">
    <source>
        <dbReference type="ARBA" id="ARBA00023136"/>
    </source>
</evidence>
<dbReference type="AlphaFoldDB" id="A0A6P1QU41"/>
<evidence type="ECO:0000256" key="6">
    <source>
        <dbReference type="ARBA" id="ARBA00034125"/>
    </source>
</evidence>
<comment type="subcellular location">
    <subcellularLocation>
        <location evidence="1">Cell membrane</location>
        <topology evidence="1">Multi-pass membrane protein</topology>
    </subcellularLocation>
</comment>
<gene>
    <name evidence="7" type="ORF">DBX24_05145</name>
</gene>
<dbReference type="PANTHER" id="PTHR34390">
    <property type="entry name" value="UPF0442 PROTEIN YJJB-RELATED"/>
    <property type="match status" value="1"/>
</dbReference>
<protein>
    <submittedName>
        <fullName evidence="7">Threonine/serine exporter family protein</fullName>
    </submittedName>
</protein>
<dbReference type="GO" id="GO:0022857">
    <property type="term" value="F:transmembrane transporter activity"/>
    <property type="evidence" value="ECO:0007669"/>
    <property type="project" value="InterPro"/>
</dbReference>
<dbReference type="EMBL" id="CP029149">
    <property type="protein sequence ID" value="QHN65319.1"/>
    <property type="molecule type" value="Genomic_DNA"/>
</dbReference>
<accession>A0A6P1QU41</accession>
<proteinExistence type="inferred from homology"/>
<evidence type="ECO:0000256" key="4">
    <source>
        <dbReference type="ARBA" id="ARBA00022989"/>
    </source>
</evidence>
<evidence type="ECO:0000313" key="8">
    <source>
        <dbReference type="Proteomes" id="UP000464318"/>
    </source>
</evidence>
<evidence type="ECO:0000256" key="1">
    <source>
        <dbReference type="ARBA" id="ARBA00004651"/>
    </source>
</evidence>
<dbReference type="GO" id="GO:0005886">
    <property type="term" value="C:plasma membrane"/>
    <property type="evidence" value="ECO:0007669"/>
    <property type="project" value="UniProtKB-SubCell"/>
</dbReference>
<sequence>MTYQPEKQNIKLVGALLTDIAVLLLSNGANSTRTSRNLHRIAAHFGYGVEHFFSHSAIVITLHNTSDGDIFTKTRSIPHYAVNYSIVSEISILSWKIADGKLSFSEIESEMRRIQNIKSYPEWVKILFVSFATAALSKMFDATPLEFLVCFLAAALGFLGRLLFIKKKFNVYICFLVGAFVSTSVVNVFRILGMQDFHAALTACVLWLIPGVPLINGFLDIVSGHIINGWAKVAMGFMLVFMIAVGFYISLFMFGYGYTV</sequence>
<evidence type="ECO:0000256" key="2">
    <source>
        <dbReference type="ARBA" id="ARBA00022475"/>
    </source>
</evidence>
<keyword evidence="4" id="KW-1133">Transmembrane helix</keyword>
<keyword evidence="5" id="KW-0472">Membrane</keyword>
<dbReference type="Proteomes" id="UP000464318">
    <property type="component" value="Chromosome"/>
</dbReference>
<dbReference type="KEGG" id="bcad:DBX24_05145"/>
<dbReference type="GO" id="GO:0015744">
    <property type="term" value="P:succinate transport"/>
    <property type="evidence" value="ECO:0007669"/>
    <property type="project" value="TreeGrafter"/>
</dbReference>
<reference evidence="7 8" key="1">
    <citation type="submission" date="2018-04" db="EMBL/GenBank/DDBJ databases">
        <title>Characteristic and Complete Genome Sequencing of A Novel Member of Infective Endocarditis Causative Bacteria: Bergeyella cardium QL-PH.</title>
        <authorList>
            <person name="Pan H."/>
            <person name="Sun E."/>
            <person name="Zhang Y."/>
        </authorList>
    </citation>
    <scope>NUCLEOTIDE SEQUENCE [LARGE SCALE GENOMIC DNA]</scope>
    <source>
        <strain evidence="7 8">HPQL</strain>
    </source>
</reference>
<dbReference type="InterPro" id="IPR050539">
    <property type="entry name" value="ThrE_Dicarb/AminoAcid_Exp"/>
</dbReference>
<dbReference type="RefSeq" id="WP_160224163.1">
    <property type="nucleotide sequence ID" value="NZ_CP029149.1"/>
</dbReference>
<dbReference type="InterPro" id="IPR010619">
    <property type="entry name" value="ThrE-like_N"/>
</dbReference>
<evidence type="ECO:0000256" key="3">
    <source>
        <dbReference type="ARBA" id="ARBA00022692"/>
    </source>
</evidence>
<keyword evidence="8" id="KW-1185">Reference proteome</keyword>
<dbReference type="OrthoDB" id="9813917at2"/>
<organism evidence="7 8">
    <name type="scientific">Bergeyella cardium</name>
    <dbReference type="NCBI Taxonomy" id="1585976"/>
    <lineage>
        <taxon>Bacteria</taxon>
        <taxon>Pseudomonadati</taxon>
        <taxon>Bacteroidota</taxon>
        <taxon>Flavobacteriia</taxon>
        <taxon>Flavobacteriales</taxon>
        <taxon>Weeksellaceae</taxon>
        <taxon>Bergeyella</taxon>
    </lineage>
</organism>
<evidence type="ECO:0000313" key="7">
    <source>
        <dbReference type="EMBL" id="QHN65319.1"/>
    </source>
</evidence>